<dbReference type="GO" id="GO:0001002">
    <property type="term" value="F:RNA polymerase III type 1 promoter sequence-specific DNA binding"/>
    <property type="evidence" value="ECO:0007669"/>
    <property type="project" value="TreeGrafter"/>
</dbReference>
<dbReference type="STRING" id="1036611.A0A1L9PQG3"/>
<dbReference type="GO" id="GO:0006384">
    <property type="term" value="P:transcription initiation at RNA polymerase III promoter"/>
    <property type="evidence" value="ECO:0007669"/>
    <property type="project" value="InterPro"/>
</dbReference>
<protein>
    <recommendedName>
        <fullName evidence="1">Transcription factor IIIC subunit 5 HTH domain-containing protein</fullName>
    </recommendedName>
</protein>
<gene>
    <name evidence="2" type="ORF">ASPVEDRAFT_30241</name>
</gene>
<dbReference type="PANTHER" id="PTHR13230">
    <property type="entry name" value="GENERAL TRANSCRIPTION FACTOR IIIC, POLYPEPTIDE 5"/>
    <property type="match status" value="1"/>
</dbReference>
<feature type="domain" description="Transcription factor IIIC subunit 5 HTH" evidence="1">
    <location>
        <begin position="26"/>
        <end position="129"/>
    </location>
</feature>
<dbReference type="Pfam" id="PF09734">
    <property type="entry name" value="Tau95"/>
    <property type="match status" value="1"/>
</dbReference>
<dbReference type="InterPro" id="IPR040454">
    <property type="entry name" value="TF_IIIC_Tfc1/Sfc1"/>
</dbReference>
<dbReference type="RefSeq" id="XP_040669505.1">
    <property type="nucleotide sequence ID" value="XM_040810339.1"/>
</dbReference>
<dbReference type="GeneID" id="63725850"/>
<dbReference type="VEuPathDB" id="FungiDB:ASPVEDRAFT_30241"/>
<dbReference type="Proteomes" id="UP000184073">
    <property type="component" value="Unassembled WGS sequence"/>
</dbReference>
<evidence type="ECO:0000313" key="3">
    <source>
        <dbReference type="Proteomes" id="UP000184073"/>
    </source>
</evidence>
<dbReference type="PANTHER" id="PTHR13230:SF5">
    <property type="entry name" value="GENERAL TRANSCRIPTION FACTOR 3C POLYPEPTIDE 5"/>
    <property type="match status" value="1"/>
</dbReference>
<dbReference type="GO" id="GO:0001003">
    <property type="term" value="F:RNA polymerase III type 2 promoter sequence-specific DNA binding"/>
    <property type="evidence" value="ECO:0007669"/>
    <property type="project" value="TreeGrafter"/>
</dbReference>
<dbReference type="GO" id="GO:0000127">
    <property type="term" value="C:transcription factor TFIIIC complex"/>
    <property type="evidence" value="ECO:0007669"/>
    <property type="project" value="InterPro"/>
</dbReference>
<dbReference type="AlphaFoldDB" id="A0A1L9PQG3"/>
<evidence type="ECO:0000259" key="1">
    <source>
        <dbReference type="Pfam" id="PF09734"/>
    </source>
</evidence>
<proteinExistence type="predicted"/>
<dbReference type="InterPro" id="IPR019136">
    <property type="entry name" value="TF_IIIC_su-5_HTH"/>
</dbReference>
<evidence type="ECO:0000313" key="2">
    <source>
        <dbReference type="EMBL" id="OJJ03743.1"/>
    </source>
</evidence>
<organism evidence="2 3">
    <name type="scientific">Aspergillus versicolor CBS 583.65</name>
    <dbReference type="NCBI Taxonomy" id="1036611"/>
    <lineage>
        <taxon>Eukaryota</taxon>
        <taxon>Fungi</taxon>
        <taxon>Dikarya</taxon>
        <taxon>Ascomycota</taxon>
        <taxon>Pezizomycotina</taxon>
        <taxon>Eurotiomycetes</taxon>
        <taxon>Eurotiomycetidae</taxon>
        <taxon>Eurotiales</taxon>
        <taxon>Aspergillaceae</taxon>
        <taxon>Aspergillus</taxon>
        <taxon>Aspergillus subgen. Nidulantes</taxon>
    </lineage>
</organism>
<dbReference type="OrthoDB" id="5598268at2759"/>
<accession>A0A1L9PQG3</accession>
<keyword evidence="3" id="KW-1185">Reference proteome</keyword>
<reference evidence="3" key="1">
    <citation type="journal article" date="2017" name="Genome Biol.">
        <title>Comparative genomics reveals high biological diversity and specific adaptations in the industrially and medically important fungal genus Aspergillus.</title>
        <authorList>
            <person name="de Vries R.P."/>
            <person name="Riley R."/>
            <person name="Wiebenga A."/>
            <person name="Aguilar-Osorio G."/>
            <person name="Amillis S."/>
            <person name="Uchima C.A."/>
            <person name="Anderluh G."/>
            <person name="Asadollahi M."/>
            <person name="Askin M."/>
            <person name="Barry K."/>
            <person name="Battaglia E."/>
            <person name="Bayram O."/>
            <person name="Benocci T."/>
            <person name="Braus-Stromeyer S.A."/>
            <person name="Caldana C."/>
            <person name="Canovas D."/>
            <person name="Cerqueira G.C."/>
            <person name="Chen F."/>
            <person name="Chen W."/>
            <person name="Choi C."/>
            <person name="Clum A."/>
            <person name="Dos Santos R.A."/>
            <person name="Damasio A.R."/>
            <person name="Diallinas G."/>
            <person name="Emri T."/>
            <person name="Fekete E."/>
            <person name="Flipphi M."/>
            <person name="Freyberg S."/>
            <person name="Gallo A."/>
            <person name="Gournas C."/>
            <person name="Habgood R."/>
            <person name="Hainaut M."/>
            <person name="Harispe M.L."/>
            <person name="Henrissat B."/>
            <person name="Hilden K.S."/>
            <person name="Hope R."/>
            <person name="Hossain A."/>
            <person name="Karabika E."/>
            <person name="Karaffa L."/>
            <person name="Karanyi Z."/>
            <person name="Krasevec N."/>
            <person name="Kuo A."/>
            <person name="Kusch H."/>
            <person name="LaButti K."/>
            <person name="Lagendijk E.L."/>
            <person name="Lapidus A."/>
            <person name="Levasseur A."/>
            <person name="Lindquist E."/>
            <person name="Lipzen A."/>
            <person name="Logrieco A.F."/>
            <person name="MacCabe A."/>
            <person name="Maekelae M.R."/>
            <person name="Malavazi I."/>
            <person name="Melin P."/>
            <person name="Meyer V."/>
            <person name="Mielnichuk N."/>
            <person name="Miskei M."/>
            <person name="Molnar A.P."/>
            <person name="Mule G."/>
            <person name="Ngan C.Y."/>
            <person name="Orejas M."/>
            <person name="Orosz E."/>
            <person name="Ouedraogo J.P."/>
            <person name="Overkamp K.M."/>
            <person name="Park H.-S."/>
            <person name="Perrone G."/>
            <person name="Piumi F."/>
            <person name="Punt P.J."/>
            <person name="Ram A.F."/>
            <person name="Ramon A."/>
            <person name="Rauscher S."/>
            <person name="Record E."/>
            <person name="Riano-Pachon D.M."/>
            <person name="Robert V."/>
            <person name="Roehrig J."/>
            <person name="Ruller R."/>
            <person name="Salamov A."/>
            <person name="Salih N.S."/>
            <person name="Samson R.A."/>
            <person name="Sandor E."/>
            <person name="Sanguinetti M."/>
            <person name="Schuetze T."/>
            <person name="Sepcic K."/>
            <person name="Shelest E."/>
            <person name="Sherlock G."/>
            <person name="Sophianopoulou V."/>
            <person name="Squina F.M."/>
            <person name="Sun H."/>
            <person name="Susca A."/>
            <person name="Todd R.B."/>
            <person name="Tsang A."/>
            <person name="Unkles S.E."/>
            <person name="van de Wiele N."/>
            <person name="van Rossen-Uffink D."/>
            <person name="Oliveira J.V."/>
            <person name="Vesth T.C."/>
            <person name="Visser J."/>
            <person name="Yu J.-H."/>
            <person name="Zhou M."/>
            <person name="Andersen M.R."/>
            <person name="Archer D.B."/>
            <person name="Baker S.E."/>
            <person name="Benoit I."/>
            <person name="Brakhage A.A."/>
            <person name="Braus G.H."/>
            <person name="Fischer R."/>
            <person name="Frisvad J.C."/>
            <person name="Goldman G.H."/>
            <person name="Houbraken J."/>
            <person name="Oakley B."/>
            <person name="Pocsi I."/>
            <person name="Scazzocchio C."/>
            <person name="Seiboth B."/>
            <person name="vanKuyk P.A."/>
            <person name="Wortman J."/>
            <person name="Dyer P.S."/>
            <person name="Grigoriev I.V."/>
        </authorList>
    </citation>
    <scope>NUCLEOTIDE SEQUENCE [LARGE SCALE GENOMIC DNA]</scope>
    <source>
        <strain evidence="3">CBS 583.65</strain>
    </source>
</reference>
<name>A0A1L9PQG3_ASPVE</name>
<dbReference type="EMBL" id="KV878130">
    <property type="protein sequence ID" value="OJJ03743.1"/>
    <property type="molecule type" value="Genomic_DNA"/>
</dbReference>
<sequence length="251" mass="28705">MQSVKEESRNSDGGEFAVYEKDIVFTGTIVSMGRKPVPQRTNLIKNKHSNDAQMGITTHEIQQLLHRRPVVTVRVLLDWMSSASRADIERALPLCGYMFKDGPWKKALIKFGVDPRSSPEFRHYQTIMMEMDFDPVVECGKYDGAKNRELIFPQFLKGEDNIPHVFSGTKFVPDNNIWQICDITDALLRRIVSTSNVCSEVDHIDGFFWNGTMAKLEVIMRDKLVCIRDGGTPNDEDYECLLSFIYTTNRA</sequence>